<keyword evidence="7" id="KW-0653">Protein transport</keyword>
<gene>
    <name evidence="18" type="ORF">FOA43_001885</name>
</gene>
<keyword evidence="12" id="KW-0539">Nucleus</keyword>
<dbReference type="FunFam" id="1.25.40.510:FF:000003">
    <property type="entry name" value="Nucleoporin GLE1"/>
    <property type="match status" value="1"/>
</dbReference>
<dbReference type="InterPro" id="IPR012476">
    <property type="entry name" value="GLE1"/>
</dbReference>
<evidence type="ECO:0000256" key="1">
    <source>
        <dbReference type="ARBA" id="ARBA00004335"/>
    </source>
</evidence>
<protein>
    <recommendedName>
        <fullName evidence="13">mRNA export factor GLE1</fullName>
    </recommendedName>
    <alternativeName>
        <fullName evidence="15">Nuclear pore protein GLE1</fullName>
    </alternativeName>
    <alternativeName>
        <fullName evidence="14">Nucleoporin GLE1</fullName>
    </alternativeName>
    <alternativeName>
        <fullName evidence="16">RNA export factor GLE1</fullName>
    </alternativeName>
</protein>
<evidence type="ECO:0000256" key="4">
    <source>
        <dbReference type="ARBA" id="ARBA00011056"/>
    </source>
</evidence>
<keyword evidence="9" id="KW-0175">Coiled coil</keyword>
<dbReference type="GeneID" id="62195286"/>
<feature type="region of interest" description="Disordered" evidence="17">
    <location>
        <begin position="1"/>
        <end position="35"/>
    </location>
</feature>
<dbReference type="GO" id="GO:0016973">
    <property type="term" value="P:poly(A)+ mRNA export from nucleus"/>
    <property type="evidence" value="ECO:0007669"/>
    <property type="project" value="InterPro"/>
</dbReference>
<evidence type="ECO:0000256" key="12">
    <source>
        <dbReference type="ARBA" id="ARBA00023242"/>
    </source>
</evidence>
<evidence type="ECO:0000256" key="5">
    <source>
        <dbReference type="ARBA" id="ARBA00022448"/>
    </source>
</evidence>
<organism evidence="18 19">
    <name type="scientific">Eeniella nana</name>
    <name type="common">Yeast</name>
    <name type="synonym">Brettanomyces nanus</name>
    <dbReference type="NCBI Taxonomy" id="13502"/>
    <lineage>
        <taxon>Eukaryota</taxon>
        <taxon>Fungi</taxon>
        <taxon>Dikarya</taxon>
        <taxon>Ascomycota</taxon>
        <taxon>Saccharomycotina</taxon>
        <taxon>Pichiomycetes</taxon>
        <taxon>Pichiales</taxon>
        <taxon>Pichiaceae</taxon>
        <taxon>Brettanomyces</taxon>
    </lineage>
</organism>
<evidence type="ECO:0000256" key="11">
    <source>
        <dbReference type="ARBA" id="ARBA00023136"/>
    </source>
</evidence>
<sequence>MQEIDPNYDSLSEDDLIDTKEDGSSASSTKSGSEEIVNVDNLSQYLGKLGLENRFQMASKMTKVTKKINVDDYTGNENDEQAVIVSKPRRKIQIELPGMSYELGFNRIKNRMKDRMIRKAQRIDNLIKEEKERRKLDEERRKQEEEKRRQEEARRRQEEERRRQEEARKRQEEEEEKERRRKHEELEKSEEEKKKQEVERMRKQESKKVEEQEQQQRLENEERLRRQKEEEMKRKIEESRKKKTYTDSGSITEEFMKYRKDIEDIKQQVVEPVEKNAELKKHINMQRRRINPKFGQLTSSLSQLDRITTQLQQLISQTKANEAAFKWILNFVAKAIIHQAEAEVGVKPHTSLALGSLALDLLLMFPELKYYLMARFVKKCPLVIGYTCNIDTEEGRVRMGWRKSDGSRWEDEARYNERLEGICTLYSVMTRLELGPRYKGYNSQTTKHPLPIAKSWIMLSRIANIQMGLITNVHFVLVGSWWDACAAQFLRAYGKQAKKLLQLLWNDWTSVFSDRKFSGAARLRLLGEELSSGTIDEFPPMDS</sequence>
<dbReference type="Proteomes" id="UP000662931">
    <property type="component" value="Chromosome 1"/>
</dbReference>
<keyword evidence="10" id="KW-0906">Nuclear pore complex</keyword>
<feature type="compositionally biased region" description="Basic and acidic residues" evidence="17">
    <location>
        <begin position="183"/>
        <end position="240"/>
    </location>
</feature>
<evidence type="ECO:0000256" key="7">
    <source>
        <dbReference type="ARBA" id="ARBA00022927"/>
    </source>
</evidence>
<evidence type="ECO:0000256" key="13">
    <source>
        <dbReference type="ARBA" id="ARBA00026227"/>
    </source>
</evidence>
<evidence type="ECO:0000256" key="10">
    <source>
        <dbReference type="ARBA" id="ARBA00023132"/>
    </source>
</evidence>
<dbReference type="RefSeq" id="XP_038778119.1">
    <property type="nucleotide sequence ID" value="XM_038922191.1"/>
</dbReference>
<evidence type="ECO:0000256" key="9">
    <source>
        <dbReference type="ARBA" id="ARBA00023054"/>
    </source>
</evidence>
<comment type="subcellular location">
    <subcellularLocation>
        <location evidence="1">Nucleus membrane</location>
        <topology evidence="1">Peripheral membrane protein</topology>
        <orientation evidence="1">Cytoplasmic side</orientation>
    </subcellularLocation>
    <subcellularLocation>
        <location evidence="3">Nucleus membrane</location>
        <topology evidence="3">Peripheral membrane protein</topology>
        <orientation evidence="3">Nucleoplasmic side</orientation>
    </subcellularLocation>
    <subcellularLocation>
        <location evidence="2">Nucleus</location>
        <location evidence="2">Nuclear pore complex</location>
    </subcellularLocation>
</comment>
<dbReference type="GO" id="GO:0031369">
    <property type="term" value="F:translation initiation factor binding"/>
    <property type="evidence" value="ECO:0007669"/>
    <property type="project" value="TreeGrafter"/>
</dbReference>
<evidence type="ECO:0000256" key="3">
    <source>
        <dbReference type="ARBA" id="ARBA00004620"/>
    </source>
</evidence>
<comment type="similarity">
    <text evidence="4">Belongs to the GLE1 family.</text>
</comment>
<dbReference type="Pfam" id="PF07817">
    <property type="entry name" value="GLE1"/>
    <property type="match status" value="1"/>
</dbReference>
<evidence type="ECO:0000256" key="17">
    <source>
        <dbReference type="SAM" id="MobiDB-lite"/>
    </source>
</evidence>
<reference evidence="18" key="1">
    <citation type="submission" date="2020-10" db="EMBL/GenBank/DDBJ databases">
        <authorList>
            <person name="Roach M.J.R."/>
        </authorList>
    </citation>
    <scope>NUCLEOTIDE SEQUENCE</scope>
    <source>
        <strain evidence="18">CBS 1945</strain>
    </source>
</reference>
<keyword evidence="6" id="KW-0509">mRNA transport</keyword>
<evidence type="ECO:0000256" key="16">
    <source>
        <dbReference type="ARBA" id="ARBA00075681"/>
    </source>
</evidence>
<dbReference type="Gene3D" id="1.25.40.510">
    <property type="entry name" value="GLE1-like"/>
    <property type="match status" value="1"/>
</dbReference>
<evidence type="ECO:0000313" key="18">
    <source>
        <dbReference type="EMBL" id="QPG74554.1"/>
    </source>
</evidence>
<dbReference type="InterPro" id="IPR038506">
    <property type="entry name" value="GLE1-like_sf"/>
</dbReference>
<evidence type="ECO:0000256" key="14">
    <source>
        <dbReference type="ARBA" id="ARBA00029983"/>
    </source>
</evidence>
<proteinExistence type="inferred from homology"/>
<feature type="region of interest" description="Disordered" evidence="17">
    <location>
        <begin position="132"/>
        <end position="244"/>
    </location>
</feature>
<keyword evidence="8" id="KW-0811">Translocation</keyword>
<evidence type="ECO:0000256" key="2">
    <source>
        <dbReference type="ARBA" id="ARBA00004567"/>
    </source>
</evidence>
<dbReference type="PANTHER" id="PTHR12960">
    <property type="entry name" value="GLE-1-RELATED"/>
    <property type="match status" value="1"/>
</dbReference>
<dbReference type="OrthoDB" id="420884at2759"/>
<dbReference type="EMBL" id="CP064812">
    <property type="protein sequence ID" value="QPG74554.1"/>
    <property type="molecule type" value="Genomic_DNA"/>
</dbReference>
<keyword evidence="19" id="KW-1185">Reference proteome</keyword>
<evidence type="ECO:0000256" key="15">
    <source>
        <dbReference type="ARBA" id="ARBA00075092"/>
    </source>
</evidence>
<dbReference type="GO" id="GO:0005737">
    <property type="term" value="C:cytoplasm"/>
    <property type="evidence" value="ECO:0007669"/>
    <property type="project" value="UniProtKB-ARBA"/>
</dbReference>
<dbReference type="PANTHER" id="PTHR12960:SF0">
    <property type="entry name" value="MRNA EXPORT FACTOR GLE1"/>
    <property type="match status" value="1"/>
</dbReference>
<dbReference type="GO" id="GO:0031965">
    <property type="term" value="C:nuclear membrane"/>
    <property type="evidence" value="ECO:0007669"/>
    <property type="project" value="UniProtKB-SubCell"/>
</dbReference>
<dbReference type="GO" id="GO:0005543">
    <property type="term" value="F:phospholipid binding"/>
    <property type="evidence" value="ECO:0007669"/>
    <property type="project" value="TreeGrafter"/>
</dbReference>
<accession>A0A875S5U0</accession>
<keyword evidence="5" id="KW-0813">Transport</keyword>
<evidence type="ECO:0000256" key="6">
    <source>
        <dbReference type="ARBA" id="ARBA00022816"/>
    </source>
</evidence>
<feature type="compositionally biased region" description="Basic and acidic residues" evidence="17">
    <location>
        <begin position="132"/>
        <end position="172"/>
    </location>
</feature>
<dbReference type="AlphaFoldDB" id="A0A875S5U0"/>
<dbReference type="KEGG" id="bnn:FOA43_001885"/>
<keyword evidence="11" id="KW-0472">Membrane</keyword>
<dbReference type="GO" id="GO:0015031">
    <property type="term" value="P:protein transport"/>
    <property type="evidence" value="ECO:0007669"/>
    <property type="project" value="UniProtKB-KW"/>
</dbReference>
<evidence type="ECO:0000256" key="8">
    <source>
        <dbReference type="ARBA" id="ARBA00023010"/>
    </source>
</evidence>
<dbReference type="GO" id="GO:0044614">
    <property type="term" value="C:nuclear pore cytoplasmic filaments"/>
    <property type="evidence" value="ECO:0007669"/>
    <property type="project" value="TreeGrafter"/>
</dbReference>
<evidence type="ECO:0000313" key="19">
    <source>
        <dbReference type="Proteomes" id="UP000662931"/>
    </source>
</evidence>
<dbReference type="GO" id="GO:0000822">
    <property type="term" value="F:inositol hexakisphosphate binding"/>
    <property type="evidence" value="ECO:0007669"/>
    <property type="project" value="TreeGrafter"/>
</dbReference>
<name>A0A875S5U0_EENNA</name>